<dbReference type="OrthoDB" id="9995210at2759"/>
<dbReference type="SUPFAM" id="SSF48403">
    <property type="entry name" value="Ankyrin repeat"/>
    <property type="match status" value="1"/>
</dbReference>
<dbReference type="PROSITE" id="PS50088">
    <property type="entry name" value="ANK_REPEAT"/>
    <property type="match status" value="1"/>
</dbReference>
<evidence type="ECO:0000256" key="3">
    <source>
        <dbReference type="PROSITE-ProRule" id="PRU00023"/>
    </source>
</evidence>
<gene>
    <name evidence="4" type="ORF">LAMI_0D01816G</name>
</gene>
<protein>
    <submittedName>
        <fullName evidence="4">LAMI_0D01816g1_1</fullName>
    </submittedName>
</protein>
<dbReference type="AlphaFoldDB" id="A0A1G4J952"/>
<organism evidence="4 5">
    <name type="scientific">Lachancea mirantina</name>
    <dbReference type="NCBI Taxonomy" id="1230905"/>
    <lineage>
        <taxon>Eukaryota</taxon>
        <taxon>Fungi</taxon>
        <taxon>Dikarya</taxon>
        <taxon>Ascomycota</taxon>
        <taxon>Saccharomycotina</taxon>
        <taxon>Saccharomycetes</taxon>
        <taxon>Saccharomycetales</taxon>
        <taxon>Saccharomycetaceae</taxon>
        <taxon>Lachancea</taxon>
    </lineage>
</organism>
<dbReference type="Pfam" id="PF12796">
    <property type="entry name" value="Ank_2"/>
    <property type="match status" value="1"/>
</dbReference>
<dbReference type="PANTHER" id="PTHR24189:SF50">
    <property type="entry name" value="ANKYRIN REPEAT AND SOCS BOX PROTEIN 2"/>
    <property type="match status" value="1"/>
</dbReference>
<evidence type="ECO:0000313" key="5">
    <source>
        <dbReference type="Proteomes" id="UP000191024"/>
    </source>
</evidence>
<dbReference type="EMBL" id="LT598463">
    <property type="protein sequence ID" value="SCU86378.1"/>
    <property type="molecule type" value="Genomic_DNA"/>
</dbReference>
<dbReference type="Proteomes" id="UP000191024">
    <property type="component" value="Chromosome D"/>
</dbReference>
<dbReference type="PROSITE" id="PS50297">
    <property type="entry name" value="ANK_REP_REGION"/>
    <property type="match status" value="1"/>
</dbReference>
<reference evidence="4 5" key="1">
    <citation type="submission" date="2016-03" db="EMBL/GenBank/DDBJ databases">
        <authorList>
            <person name="Devillers H."/>
        </authorList>
    </citation>
    <scope>NUCLEOTIDE SEQUENCE [LARGE SCALE GENOMIC DNA]</scope>
    <source>
        <strain evidence="4">CBS 11717</strain>
    </source>
</reference>
<keyword evidence="2 3" id="KW-0040">ANK repeat</keyword>
<sequence>MDQGASLAEQLLEASRRNNTDLLQSVIDSLGNDETKIAELINDSKDPMDNTALHICCQYGSWEILDKILDQNGEIEIDPRNSVDGDTPLHVTVRYALGEPEHGTFIAQNLLEVGADPRIKNKAGQKPLDLIHGDELDDLIDLLQGAEIAADNGGVLEQQEVEEIDDGPEDP</sequence>
<dbReference type="InterPro" id="IPR036770">
    <property type="entry name" value="Ankyrin_rpt-contain_sf"/>
</dbReference>
<dbReference type="InterPro" id="IPR050745">
    <property type="entry name" value="Multifunctional_regulatory"/>
</dbReference>
<evidence type="ECO:0000313" key="4">
    <source>
        <dbReference type="EMBL" id="SCU86378.1"/>
    </source>
</evidence>
<name>A0A1G4J952_9SACH</name>
<feature type="repeat" description="ANK" evidence="3">
    <location>
        <begin position="84"/>
        <end position="122"/>
    </location>
</feature>
<dbReference type="InterPro" id="IPR002110">
    <property type="entry name" value="Ankyrin_rpt"/>
</dbReference>
<evidence type="ECO:0000256" key="2">
    <source>
        <dbReference type="ARBA" id="ARBA00023043"/>
    </source>
</evidence>
<dbReference type="STRING" id="1230905.A0A1G4J952"/>
<evidence type="ECO:0000256" key="1">
    <source>
        <dbReference type="ARBA" id="ARBA00022737"/>
    </source>
</evidence>
<proteinExistence type="predicted"/>
<keyword evidence="1" id="KW-0677">Repeat</keyword>
<keyword evidence="5" id="KW-1185">Reference proteome</keyword>
<dbReference type="Gene3D" id="1.25.40.20">
    <property type="entry name" value="Ankyrin repeat-containing domain"/>
    <property type="match status" value="1"/>
</dbReference>
<dbReference type="PANTHER" id="PTHR24189">
    <property type="entry name" value="MYOTROPHIN"/>
    <property type="match status" value="1"/>
</dbReference>
<accession>A0A1G4J952</accession>
<dbReference type="SMART" id="SM00248">
    <property type="entry name" value="ANK"/>
    <property type="match status" value="2"/>
</dbReference>